<dbReference type="InterPro" id="IPR002931">
    <property type="entry name" value="Transglutaminase-like"/>
</dbReference>
<feature type="compositionally biased region" description="Polar residues" evidence="1">
    <location>
        <begin position="60"/>
        <end position="70"/>
    </location>
</feature>
<name>A0ABR7FYB9_9FIRM</name>
<reference evidence="5 6" key="1">
    <citation type="submission" date="2020-08" db="EMBL/GenBank/DDBJ databases">
        <title>Genome public.</title>
        <authorList>
            <person name="Liu C."/>
            <person name="Sun Q."/>
        </authorList>
    </citation>
    <scope>NUCLEOTIDE SEQUENCE [LARGE SCALE GENOMIC DNA]</scope>
    <source>
        <strain evidence="5 6">NSJ-43</strain>
    </source>
</reference>
<evidence type="ECO:0000256" key="1">
    <source>
        <dbReference type="SAM" id="MobiDB-lite"/>
    </source>
</evidence>
<feature type="region of interest" description="Disordered" evidence="1">
    <location>
        <begin position="60"/>
        <end position="85"/>
    </location>
</feature>
<comment type="caution">
    <text evidence="5">The sequence shown here is derived from an EMBL/GenBank/DDBJ whole genome shotgun (WGS) entry which is preliminary data.</text>
</comment>
<dbReference type="Proteomes" id="UP000628463">
    <property type="component" value="Unassembled WGS sequence"/>
</dbReference>
<proteinExistence type="predicted"/>
<sequence>MANRKGVKVKRRRDVQIKKVKKYISKHIYSFVCGGALLLVLLIVIAVAIGISLHKTVNANSDSANNAGTQKTETKKDSKKEDKRDLTAPVISGAADKTFTLGDKIAYLSGITATDDVDGEVDVEVDKSAVDTDTPGTYEVTYKAVDAAGNVATKTANITIEKPAPVAGTYQALAEEILGNITTSSMSTGQKLRAIFDYAHNKIGYTGTPYDGSNWENEALLALTELKKSDYTGGDCFTYTSVDKALLEALGVKTMWLENENSPTGDHAWLLVDAGTGWYHFDSTRMRSGFSCFMKTDAEIQAYLDQGNYNYVRTVSKYPATPTTPYTY</sequence>
<organism evidence="5 6">
    <name type="scientific">Lachnospira hominis</name>
    <name type="common">ex Liu et al. 2021</name>
    <dbReference type="NCBI Taxonomy" id="2763051"/>
    <lineage>
        <taxon>Bacteria</taxon>
        <taxon>Bacillati</taxon>
        <taxon>Bacillota</taxon>
        <taxon>Clostridia</taxon>
        <taxon>Lachnospirales</taxon>
        <taxon>Lachnospiraceae</taxon>
        <taxon>Lachnospira</taxon>
    </lineage>
</organism>
<feature type="domain" description="Transglutaminase-like" evidence="3">
    <location>
        <begin position="174"/>
        <end position="282"/>
    </location>
</feature>
<accession>A0ABR7FYB9</accession>
<gene>
    <name evidence="5" type="ORF">H8S01_04265</name>
</gene>
<evidence type="ECO:0000313" key="6">
    <source>
        <dbReference type="Proteomes" id="UP000628463"/>
    </source>
</evidence>
<evidence type="ECO:0000256" key="2">
    <source>
        <dbReference type="SAM" id="Phobius"/>
    </source>
</evidence>
<keyword evidence="6" id="KW-1185">Reference proteome</keyword>
<keyword evidence="2" id="KW-0812">Transmembrane</keyword>
<dbReference type="InterPro" id="IPR013783">
    <property type="entry name" value="Ig-like_fold"/>
</dbReference>
<feature type="transmembrane region" description="Helical" evidence="2">
    <location>
        <begin position="28"/>
        <end position="53"/>
    </location>
</feature>
<evidence type="ECO:0000313" key="5">
    <source>
        <dbReference type="EMBL" id="MBC5680175.1"/>
    </source>
</evidence>
<dbReference type="Pfam" id="PF16403">
    <property type="entry name" value="Bact_surface_Ig-like"/>
    <property type="match status" value="1"/>
</dbReference>
<dbReference type="InterPro" id="IPR038765">
    <property type="entry name" value="Papain-like_cys_pep_sf"/>
</dbReference>
<keyword evidence="2" id="KW-0472">Membrane</keyword>
<protein>
    <submittedName>
        <fullName evidence="5">Transglutaminase domain-containing protein</fullName>
    </submittedName>
</protein>
<dbReference type="EMBL" id="JACOPD010000002">
    <property type="protein sequence ID" value="MBC5680175.1"/>
    <property type="molecule type" value="Genomic_DNA"/>
</dbReference>
<feature type="compositionally biased region" description="Basic and acidic residues" evidence="1">
    <location>
        <begin position="72"/>
        <end position="85"/>
    </location>
</feature>
<evidence type="ECO:0000259" key="4">
    <source>
        <dbReference type="Pfam" id="PF16403"/>
    </source>
</evidence>
<dbReference type="SUPFAM" id="SSF54001">
    <property type="entry name" value="Cysteine proteinases"/>
    <property type="match status" value="1"/>
</dbReference>
<dbReference type="Gene3D" id="2.60.40.10">
    <property type="entry name" value="Immunoglobulins"/>
    <property type="match status" value="1"/>
</dbReference>
<dbReference type="Pfam" id="PF01841">
    <property type="entry name" value="Transglut_core"/>
    <property type="match status" value="1"/>
</dbReference>
<dbReference type="RefSeq" id="WP_186836293.1">
    <property type="nucleotide sequence ID" value="NZ_JACOPD010000002.1"/>
</dbReference>
<feature type="domain" description="Pesticidal crystal protein Cry22Aa Ig-like" evidence="4">
    <location>
        <begin position="91"/>
        <end position="159"/>
    </location>
</feature>
<evidence type="ECO:0000259" key="3">
    <source>
        <dbReference type="Pfam" id="PF01841"/>
    </source>
</evidence>
<keyword evidence="2" id="KW-1133">Transmembrane helix</keyword>
<dbReference type="InterPro" id="IPR032179">
    <property type="entry name" value="Cry22Aa_Ig-like"/>
</dbReference>